<feature type="non-terminal residue" evidence="1">
    <location>
        <position position="1"/>
    </location>
</feature>
<evidence type="ECO:0000313" key="1">
    <source>
        <dbReference type="EMBL" id="SVA21602.1"/>
    </source>
</evidence>
<dbReference type="AlphaFoldDB" id="A0A381U033"/>
<protein>
    <submittedName>
        <fullName evidence="1">Uncharacterized protein</fullName>
    </submittedName>
</protein>
<gene>
    <name evidence="1" type="ORF">METZ01_LOCUS74456</name>
</gene>
<sequence>VGEITWSSIPIPLANPWVKVVFPVPSSPIKATTDLSGIFGAKF</sequence>
<proteinExistence type="predicted"/>
<dbReference type="EMBL" id="UINC01005481">
    <property type="protein sequence ID" value="SVA21602.1"/>
    <property type="molecule type" value="Genomic_DNA"/>
</dbReference>
<name>A0A381U033_9ZZZZ</name>
<accession>A0A381U033</accession>
<organism evidence="1">
    <name type="scientific">marine metagenome</name>
    <dbReference type="NCBI Taxonomy" id="408172"/>
    <lineage>
        <taxon>unclassified sequences</taxon>
        <taxon>metagenomes</taxon>
        <taxon>ecological metagenomes</taxon>
    </lineage>
</organism>
<reference evidence="1" key="1">
    <citation type="submission" date="2018-05" db="EMBL/GenBank/DDBJ databases">
        <authorList>
            <person name="Lanie J.A."/>
            <person name="Ng W.-L."/>
            <person name="Kazmierczak K.M."/>
            <person name="Andrzejewski T.M."/>
            <person name="Davidsen T.M."/>
            <person name="Wayne K.J."/>
            <person name="Tettelin H."/>
            <person name="Glass J.I."/>
            <person name="Rusch D."/>
            <person name="Podicherti R."/>
            <person name="Tsui H.-C.T."/>
            <person name="Winkler M.E."/>
        </authorList>
    </citation>
    <scope>NUCLEOTIDE SEQUENCE</scope>
</reference>